<evidence type="ECO:0000313" key="3">
    <source>
        <dbReference type="Proteomes" id="UP000564425"/>
    </source>
</evidence>
<dbReference type="InterPro" id="IPR023214">
    <property type="entry name" value="HAD_sf"/>
</dbReference>
<dbReference type="InterPro" id="IPR036412">
    <property type="entry name" value="HAD-like_sf"/>
</dbReference>
<dbReference type="RefSeq" id="WP_181501520.1">
    <property type="nucleotide sequence ID" value="NZ_JACDUH010000003.1"/>
</dbReference>
<sequence>MIYLDIDNTVFNSIDKFIEIICKENDVKPNGKWEDVTAYNFAPVINGLTETKILDVFDHPDFYSTMHYMPGAKKAVTNLIDEYPDDVCFTTMGSNKNIVNKLNLIQETFPGCPMIVLTNIHNKRMLHQHNSIYVDDHPKNLIGAEIPVLYEHGIKKEWNKEWTDDVFKSWSDIETFIHNRLTFM</sequence>
<dbReference type="AlphaFoldDB" id="A0A7J9NWQ4"/>
<accession>A0A7J9NWQ4</accession>
<organism evidence="2 3">
    <name type="scientific">Methanococcus maripaludis</name>
    <name type="common">Methanococcus deltae</name>
    <dbReference type="NCBI Taxonomy" id="39152"/>
    <lineage>
        <taxon>Archaea</taxon>
        <taxon>Methanobacteriati</taxon>
        <taxon>Methanobacteriota</taxon>
        <taxon>Methanomada group</taxon>
        <taxon>Methanococci</taxon>
        <taxon>Methanococcales</taxon>
        <taxon>Methanococcaceae</taxon>
        <taxon>Methanococcus</taxon>
    </lineage>
</organism>
<dbReference type="GO" id="GO:0008253">
    <property type="term" value="F:5'-nucleotidase activity"/>
    <property type="evidence" value="ECO:0007669"/>
    <property type="project" value="InterPro"/>
</dbReference>
<comment type="caution">
    <text evidence="2">The sequence shown here is derived from an EMBL/GenBank/DDBJ whole genome shotgun (WGS) entry which is preliminary data.</text>
</comment>
<feature type="active site" description="Nucleophile" evidence="1">
    <location>
        <position position="5"/>
    </location>
</feature>
<dbReference type="Proteomes" id="UP000564425">
    <property type="component" value="Unassembled WGS sequence"/>
</dbReference>
<dbReference type="Pfam" id="PF06941">
    <property type="entry name" value="NT5C"/>
    <property type="match status" value="1"/>
</dbReference>
<name>A0A7J9NWQ4_METMI</name>
<dbReference type="InterPro" id="IPR010708">
    <property type="entry name" value="5'(3')-deoxyribonucleotidase"/>
</dbReference>
<dbReference type="GO" id="GO:0009264">
    <property type="term" value="P:deoxyribonucleotide catabolic process"/>
    <property type="evidence" value="ECO:0007669"/>
    <property type="project" value="InterPro"/>
</dbReference>
<evidence type="ECO:0000256" key="1">
    <source>
        <dbReference type="PIRSR" id="PIRSR610708-1"/>
    </source>
</evidence>
<dbReference type="Gene3D" id="3.40.50.1000">
    <property type="entry name" value="HAD superfamily/HAD-like"/>
    <property type="match status" value="1"/>
</dbReference>
<protein>
    <submittedName>
        <fullName evidence="2">5'(3')-deoxyribonucleotidase</fullName>
    </submittedName>
</protein>
<gene>
    <name evidence="2" type="ORF">HNP86_001853</name>
</gene>
<reference evidence="2 3" key="1">
    <citation type="submission" date="2020-07" db="EMBL/GenBank/DDBJ databases">
        <title>Genomic Encyclopedia of Type Strains, Phase IV (KMG-V): Genome sequencing to study the core and pangenomes of soil and plant-associated prokaryotes.</title>
        <authorList>
            <person name="Whitman W."/>
        </authorList>
    </citation>
    <scope>NUCLEOTIDE SEQUENCE [LARGE SCALE GENOMIC DNA]</scope>
    <source>
        <strain evidence="2 3">A1</strain>
    </source>
</reference>
<dbReference type="SUPFAM" id="SSF56784">
    <property type="entry name" value="HAD-like"/>
    <property type="match status" value="1"/>
</dbReference>
<dbReference type="EMBL" id="JACDUH010000003">
    <property type="protein sequence ID" value="MBA2851694.1"/>
    <property type="molecule type" value="Genomic_DNA"/>
</dbReference>
<evidence type="ECO:0000313" key="2">
    <source>
        <dbReference type="EMBL" id="MBA2851694.1"/>
    </source>
</evidence>
<proteinExistence type="predicted"/>
<feature type="active site" description="Proton donor" evidence="1">
    <location>
        <position position="7"/>
    </location>
</feature>